<evidence type="ECO:0000256" key="4">
    <source>
        <dbReference type="ARBA" id="ARBA00022692"/>
    </source>
</evidence>
<dbReference type="PANTHER" id="PTHR30250:SF10">
    <property type="entry name" value="LIPOPOLYSACCHARIDE BIOSYNTHESIS PROTEIN WZXC"/>
    <property type="match status" value="1"/>
</dbReference>
<dbReference type="CDD" id="cd13127">
    <property type="entry name" value="MATE_tuaB_like"/>
    <property type="match status" value="1"/>
</dbReference>
<comment type="caution">
    <text evidence="8">The sequence shown here is derived from an EMBL/GenBank/DDBJ whole genome shotgun (WGS) entry which is preliminary data.</text>
</comment>
<evidence type="ECO:0000313" key="8">
    <source>
        <dbReference type="EMBL" id="PYF06057.1"/>
    </source>
</evidence>
<feature type="transmembrane region" description="Helical" evidence="7">
    <location>
        <begin position="46"/>
        <end position="70"/>
    </location>
</feature>
<evidence type="ECO:0000256" key="5">
    <source>
        <dbReference type="ARBA" id="ARBA00022989"/>
    </source>
</evidence>
<evidence type="ECO:0000256" key="7">
    <source>
        <dbReference type="SAM" id="Phobius"/>
    </source>
</evidence>
<evidence type="ECO:0000313" key="9">
    <source>
        <dbReference type="Proteomes" id="UP000247416"/>
    </source>
</evidence>
<dbReference type="RefSeq" id="WP_107932925.1">
    <property type="nucleotide sequence ID" value="NZ_JAMAWO010000001.1"/>
</dbReference>
<reference evidence="8 9" key="1">
    <citation type="submission" date="2018-06" db="EMBL/GenBank/DDBJ databases">
        <title>Genomic Encyclopedia of Archaeal and Bacterial Type Strains, Phase II (KMG-II): from individual species to whole genera.</title>
        <authorList>
            <person name="Goeker M."/>
        </authorList>
    </citation>
    <scope>NUCLEOTIDE SEQUENCE [LARGE SCALE GENOMIC DNA]</scope>
    <source>
        <strain evidence="8 9">KACC 16626</strain>
    </source>
</reference>
<evidence type="ECO:0000256" key="3">
    <source>
        <dbReference type="ARBA" id="ARBA00022475"/>
    </source>
</evidence>
<feature type="transmembrane region" description="Helical" evidence="7">
    <location>
        <begin position="441"/>
        <end position="459"/>
    </location>
</feature>
<accession>A0A318TQ65</accession>
<feature type="transmembrane region" description="Helical" evidence="7">
    <location>
        <begin position="147"/>
        <end position="168"/>
    </location>
</feature>
<organism evidence="8 9">
    <name type="scientific">Ureibacillus chungkukjangi</name>
    <dbReference type="NCBI Taxonomy" id="1202712"/>
    <lineage>
        <taxon>Bacteria</taxon>
        <taxon>Bacillati</taxon>
        <taxon>Bacillota</taxon>
        <taxon>Bacilli</taxon>
        <taxon>Bacillales</taxon>
        <taxon>Caryophanaceae</taxon>
        <taxon>Ureibacillus</taxon>
    </lineage>
</organism>
<feature type="transmembrane region" description="Helical" evidence="7">
    <location>
        <begin position="256"/>
        <end position="276"/>
    </location>
</feature>
<feature type="transmembrane region" description="Helical" evidence="7">
    <location>
        <begin position="22"/>
        <end position="40"/>
    </location>
</feature>
<comment type="subcellular location">
    <subcellularLocation>
        <location evidence="1">Cell membrane</location>
        <topology evidence="1">Multi-pass membrane protein</topology>
    </subcellularLocation>
</comment>
<keyword evidence="4 7" id="KW-0812">Transmembrane</keyword>
<dbReference type="OrthoDB" id="9770347at2"/>
<feature type="transmembrane region" description="Helical" evidence="7">
    <location>
        <begin position="82"/>
        <end position="105"/>
    </location>
</feature>
<dbReference type="PANTHER" id="PTHR30250">
    <property type="entry name" value="PST FAMILY PREDICTED COLANIC ACID TRANSPORTER"/>
    <property type="match status" value="1"/>
</dbReference>
<feature type="transmembrane region" description="Helical" evidence="7">
    <location>
        <begin position="297"/>
        <end position="318"/>
    </location>
</feature>
<comment type="similarity">
    <text evidence="2">Belongs to the polysaccharide synthase family.</text>
</comment>
<evidence type="ECO:0000256" key="6">
    <source>
        <dbReference type="ARBA" id="ARBA00023136"/>
    </source>
</evidence>
<keyword evidence="3" id="KW-1003">Cell membrane</keyword>
<feature type="transmembrane region" description="Helical" evidence="7">
    <location>
        <begin position="217"/>
        <end position="236"/>
    </location>
</feature>
<dbReference type="EMBL" id="QJTJ01000012">
    <property type="protein sequence ID" value="PYF06057.1"/>
    <property type="molecule type" value="Genomic_DNA"/>
</dbReference>
<dbReference type="AlphaFoldDB" id="A0A318TQ65"/>
<feature type="transmembrane region" description="Helical" evidence="7">
    <location>
        <begin position="180"/>
        <end position="196"/>
    </location>
</feature>
<name>A0A318TQ65_9BACL</name>
<dbReference type="Pfam" id="PF13440">
    <property type="entry name" value="Polysacc_synt_3"/>
    <property type="match status" value="1"/>
</dbReference>
<evidence type="ECO:0000256" key="2">
    <source>
        <dbReference type="ARBA" id="ARBA00007430"/>
    </source>
</evidence>
<keyword evidence="9" id="KW-1185">Reference proteome</keyword>
<gene>
    <name evidence="8" type="ORF">BJ095_11218</name>
</gene>
<sequence length="494" mass="55694">MEYDITKSKVISSLFWKLLERGGVYGIQFIVMVLLARLLLPEEFGIIVLVTVFISLANLLAQSGLNTALIQKKSVDDTDFSSAFYTNLLISTILYILLYFTSPFIAAFFDESQLINLIRLLSLTLFIGSFTSIQNAIIARNMQFRKLFFSSLCAAIIAGAVGIGMAFADFGLWALVWHQLTYQLLAALILLFTVDWRPKLLFSWKRVKGLFSYGWKLMVSAVIDTLYANLMILSIGKFFSPAIVGFYNRGEQFPNLIINNINGSIQSVMLPALSAFQDDKKRIKEMVRRSIVTSSYIIFPMMVGLAVIAKPLVIVLLTEKWLPSVPFIQIFCGVYALWPIHTANLQAMNALGRSDIYLKLEIVKKIVGIAILAICIPFGVHAMAIGALVGGVVATFINTYPNSKLFDYSFQEQWRDLFPSLTLSLLMGAFVYPIQWIGLSAPITLMTQMFLGVLLYVVLSNMFKMESFSYLLTTTKELLWRRKRKSNYSIHNEV</sequence>
<dbReference type="Proteomes" id="UP000247416">
    <property type="component" value="Unassembled WGS sequence"/>
</dbReference>
<dbReference type="InterPro" id="IPR050833">
    <property type="entry name" value="Poly_Biosynth_Transport"/>
</dbReference>
<feature type="transmembrane region" description="Helical" evidence="7">
    <location>
        <begin position="324"/>
        <end position="345"/>
    </location>
</feature>
<keyword evidence="5 7" id="KW-1133">Transmembrane helix</keyword>
<proteinExistence type="inferred from homology"/>
<feature type="transmembrane region" description="Helical" evidence="7">
    <location>
        <begin position="366"/>
        <end position="397"/>
    </location>
</feature>
<dbReference type="GO" id="GO:0005886">
    <property type="term" value="C:plasma membrane"/>
    <property type="evidence" value="ECO:0007669"/>
    <property type="project" value="UniProtKB-SubCell"/>
</dbReference>
<evidence type="ECO:0000256" key="1">
    <source>
        <dbReference type="ARBA" id="ARBA00004651"/>
    </source>
</evidence>
<feature type="transmembrane region" description="Helical" evidence="7">
    <location>
        <begin position="117"/>
        <end position="138"/>
    </location>
</feature>
<protein>
    <submittedName>
        <fullName evidence="8">O-antigen/teichoic acid export membrane protein</fullName>
    </submittedName>
</protein>
<keyword evidence="6 7" id="KW-0472">Membrane</keyword>